<dbReference type="Pfam" id="PF20126">
    <property type="entry name" value="TumE"/>
    <property type="match status" value="1"/>
</dbReference>
<dbReference type="AlphaFoldDB" id="A0A160T4R0"/>
<evidence type="ECO:0000313" key="2">
    <source>
        <dbReference type="Proteomes" id="UP000215027"/>
    </source>
</evidence>
<dbReference type="KEGG" id="pbf:CFX0092_A2210"/>
<proteinExistence type="predicted"/>
<protein>
    <submittedName>
        <fullName evidence="1">Uncharacterized protein</fullName>
    </submittedName>
</protein>
<dbReference type="OrthoDB" id="163896at2"/>
<reference evidence="1" key="1">
    <citation type="submission" date="2016-01" db="EMBL/GenBank/DDBJ databases">
        <authorList>
            <person name="Mcilroy J.S."/>
            <person name="Karst M S."/>
            <person name="Albertsen M."/>
        </authorList>
    </citation>
    <scope>NUCLEOTIDE SEQUENCE</scope>
    <source>
        <strain evidence="1">Cfx-K</strain>
    </source>
</reference>
<dbReference type="InterPro" id="IPR054795">
    <property type="entry name" value="TumE"/>
</dbReference>
<sequence>MRLRHHLNLVFDILTSRQDLTVERLATEETIAHAEGIVEGRVRFWDGSMLEFVEVLVMRGLILTKIEYAYHYQDKDNRLIFRYDNAPHHPGISTFPHHKHSQQAVEAATPPHIGDVLREIDKFLYS</sequence>
<dbReference type="RefSeq" id="WP_095043481.1">
    <property type="nucleotide sequence ID" value="NZ_LN890655.1"/>
</dbReference>
<dbReference type="EMBL" id="LN890655">
    <property type="protein sequence ID" value="CUS04088.2"/>
    <property type="molecule type" value="Genomic_DNA"/>
</dbReference>
<organism evidence="1 2">
    <name type="scientific">Candidatus Promineifilum breve</name>
    <dbReference type="NCBI Taxonomy" id="1806508"/>
    <lineage>
        <taxon>Bacteria</taxon>
        <taxon>Bacillati</taxon>
        <taxon>Chloroflexota</taxon>
        <taxon>Ardenticatenia</taxon>
        <taxon>Candidatus Promineifilales</taxon>
        <taxon>Candidatus Promineifilaceae</taxon>
        <taxon>Candidatus Promineifilum</taxon>
    </lineage>
</organism>
<gene>
    <name evidence="1" type="ORF">CFX0092_A2210</name>
</gene>
<dbReference type="InterPro" id="IPR045397">
    <property type="entry name" value="TumE-like"/>
</dbReference>
<dbReference type="Proteomes" id="UP000215027">
    <property type="component" value="Chromosome I"/>
</dbReference>
<name>A0A160T4R0_9CHLR</name>
<keyword evidence="2" id="KW-1185">Reference proteome</keyword>
<accession>A0A160T4R0</accession>
<evidence type="ECO:0000313" key="1">
    <source>
        <dbReference type="EMBL" id="CUS04088.2"/>
    </source>
</evidence>
<dbReference type="NCBIfam" id="NF045777">
    <property type="entry name" value="TumE"/>
    <property type="match status" value="1"/>
</dbReference>